<evidence type="ECO:0008006" key="4">
    <source>
        <dbReference type="Google" id="ProtNLM"/>
    </source>
</evidence>
<keyword evidence="3" id="KW-1185">Reference proteome</keyword>
<proteinExistence type="predicted"/>
<protein>
    <recommendedName>
        <fullName evidence="4">Sporadically distributed protein, TIGR04141 family</fullName>
    </recommendedName>
</protein>
<evidence type="ECO:0000256" key="1">
    <source>
        <dbReference type="SAM" id="MobiDB-lite"/>
    </source>
</evidence>
<feature type="region of interest" description="Disordered" evidence="1">
    <location>
        <begin position="592"/>
        <end position="615"/>
    </location>
</feature>
<gene>
    <name evidence="2" type="ORF">PD885_01654</name>
</gene>
<feature type="compositionally biased region" description="Basic residues" evidence="1">
    <location>
        <begin position="600"/>
        <end position="615"/>
    </location>
</feature>
<evidence type="ECO:0000313" key="2">
    <source>
        <dbReference type="EMBL" id="SMQ98899.1"/>
    </source>
</evidence>
<reference evidence="2 3" key="1">
    <citation type="submission" date="2017-05" db="EMBL/GenBank/DDBJ databases">
        <authorList>
            <person name="Blom J."/>
        </authorList>
    </citation>
    <scope>NUCLEOTIDE SEQUENCE [LARGE SCALE GENOMIC DNA]</scope>
    <source>
        <strain evidence="2">PD885</strain>
    </source>
</reference>
<sequence>MGGEDAPRCREVSRQFDRLSRHQVFPTTQPAKLVAHSGELPRRSLGTRSLWRHPGGRDVQGGETLATFTIYLLRESVKTARDAVIDGAKEHPIEDGLSKYGQLFVKDTKPKPPKWAELFESYIDKKLLGTVQSSSAAFIIPVDQRLFALTFGQGRFLLHPDAYEERFGLIVTLNSINSDALRSIDKRAFVEDQNSRVQTAQAASALSFGVDIERDLVRGIVGRPVDFRLGRRLAGADALTVTSDVRVPGLRALLRRYLKKFESKDYQANFPWIDQVRQLIPKGTIATKLDAMLVDKVKEAWHNNGVVDGCWLAVPDIVDWEKVDGFKFTSAKGEGVWSDLRFRALIAAHPGEEPSLSFLRKHYAMSVDEDEKTVDRWALYRCIHCEIDDDGKSYILSAGRWFEVDKDFVSAVESSFKDIAKYPGSLPVYNHEDEGQYNESAVAGSGGRWCLMDKKMLRVGGIHDKVEFCDLYGSGEIIHVKHYGSSAVLAHLFNQGLVSGELLRSHEPYVSLANKELLMTHQLSLDPAGEKFSVRDVAPYTIVFAIISQSNKPDLHLPFFAKVILKSVHARLVELGYANVMLAKVDCSTGVSSAKVKPTPIRKRRAKRSSLRRAG</sequence>
<dbReference type="EMBL" id="LT853882">
    <property type="protein sequence ID" value="SMQ98899.1"/>
    <property type="molecule type" value="Genomic_DNA"/>
</dbReference>
<accession>A0ABY1RNP7</accession>
<organism evidence="2 3">
    <name type="scientific">Xanthomonas fragariae</name>
    <dbReference type="NCBI Taxonomy" id="48664"/>
    <lineage>
        <taxon>Bacteria</taxon>
        <taxon>Pseudomonadati</taxon>
        <taxon>Pseudomonadota</taxon>
        <taxon>Gammaproteobacteria</taxon>
        <taxon>Lysobacterales</taxon>
        <taxon>Lysobacteraceae</taxon>
        <taxon>Xanthomonas</taxon>
    </lineage>
</organism>
<evidence type="ECO:0000313" key="3">
    <source>
        <dbReference type="Proteomes" id="UP000195877"/>
    </source>
</evidence>
<dbReference type="Proteomes" id="UP000195877">
    <property type="component" value="Chromosome 1"/>
</dbReference>
<dbReference type="NCBIfam" id="TIGR04141">
    <property type="entry name" value="TIGR04141 family sporadically distributed protein"/>
    <property type="match status" value="1"/>
</dbReference>
<name>A0ABY1RNP7_9XANT</name>
<dbReference type="Pfam" id="PF19614">
    <property type="entry name" value="DUF6119"/>
    <property type="match status" value="1"/>
</dbReference>
<dbReference type="InterPro" id="IPR026487">
    <property type="entry name" value="CHP04141"/>
</dbReference>